<sequence>MDRCRAPYIAKCICDMSRSLQSSSPNMSRVTTDLGMNCSTSWAMKPIWFLSPPVGTMLSHVNLFRGNDRTRFSHTIELARVISFLRRRSEVAVHDPPPGLKAFTPVIETSPFENKENTWPLFTIITWLDLLSIVVFCPNMDKFV</sequence>
<gene>
    <name evidence="1" type="primary">z493R</name>
    <name evidence="1" type="ORF">ATCV1_z493R</name>
</gene>
<dbReference type="RefSeq" id="YP_001426974.1">
    <property type="nucleotide sequence ID" value="NC_008724.1"/>
</dbReference>
<proteinExistence type="predicted"/>
<keyword evidence="2" id="KW-1185">Reference proteome</keyword>
<protein>
    <submittedName>
        <fullName evidence="1">Uncharacterized protein z493R</fullName>
    </submittedName>
</protein>
<accession>A7K9A3</accession>
<dbReference type="KEGG" id="vg:5470430"/>
<organism evidence="1 2">
    <name type="scientific">Chlorovirus heliozoae</name>
    <dbReference type="NCBI Taxonomy" id="322019"/>
    <lineage>
        <taxon>Viruses</taxon>
        <taxon>Varidnaviria</taxon>
        <taxon>Bamfordvirae</taxon>
        <taxon>Nucleocytoviricota</taxon>
        <taxon>Megaviricetes</taxon>
        <taxon>Algavirales</taxon>
        <taxon>Phycodnaviridae</taxon>
        <taxon>Chlorovirus</taxon>
    </lineage>
</organism>
<dbReference type="GeneID" id="5470430"/>
<evidence type="ECO:0000313" key="2">
    <source>
        <dbReference type="Proteomes" id="UP000202420"/>
    </source>
</evidence>
<reference evidence="1 2" key="1">
    <citation type="submission" date="2006-09" db="EMBL/GenBank/DDBJ databases">
        <title>Sequence and annotation of the 288-kb ATCV-1 virus that infects an endosymbiotic Chlorella strain of the heliozoon Acanthocystis turfacea.</title>
        <authorList>
            <person name="Fitzgerald L.A."/>
            <person name="Graves M.V."/>
            <person name="Li X."/>
            <person name="Pfitzner A.J.P."/>
            <person name="Hartigan J."/>
            <person name="Van Etten J.L."/>
        </authorList>
    </citation>
    <scope>NUCLEOTIDE SEQUENCE [LARGE SCALE GENOMIC DNA]</scope>
    <source>
        <strain evidence="1 2">ATCV-1</strain>
    </source>
</reference>
<dbReference type="EMBL" id="EF101928">
    <property type="protein sequence ID" value="ABT16627.1"/>
    <property type="molecule type" value="Genomic_DNA"/>
</dbReference>
<dbReference type="Proteomes" id="UP000202420">
    <property type="component" value="Segment"/>
</dbReference>
<name>A7K9A3_9PHYC</name>
<evidence type="ECO:0000313" key="1">
    <source>
        <dbReference type="EMBL" id="ABT16627.1"/>
    </source>
</evidence>